<evidence type="ECO:0000313" key="2">
    <source>
        <dbReference type="EMBL" id="EKC60615.1"/>
    </source>
</evidence>
<accession>K1T3B4</accession>
<organism evidence="2">
    <name type="scientific">human gut metagenome</name>
    <dbReference type="NCBI Taxonomy" id="408170"/>
    <lineage>
        <taxon>unclassified sequences</taxon>
        <taxon>metagenomes</taxon>
        <taxon>organismal metagenomes</taxon>
    </lineage>
</organism>
<feature type="compositionally biased region" description="Polar residues" evidence="1">
    <location>
        <begin position="84"/>
        <end position="97"/>
    </location>
</feature>
<feature type="compositionally biased region" description="Basic and acidic residues" evidence="1">
    <location>
        <begin position="130"/>
        <end position="145"/>
    </location>
</feature>
<dbReference type="EMBL" id="AJWZ01006145">
    <property type="protein sequence ID" value="EKC60615.1"/>
    <property type="molecule type" value="Genomic_DNA"/>
</dbReference>
<feature type="compositionally biased region" description="Basic residues" evidence="1">
    <location>
        <begin position="98"/>
        <end position="118"/>
    </location>
</feature>
<reference evidence="2" key="1">
    <citation type="journal article" date="2013" name="Environ. Microbiol.">
        <title>Microbiota from the distal guts of lean and obese adolescents exhibit partial functional redundancy besides clear differences in community structure.</title>
        <authorList>
            <person name="Ferrer M."/>
            <person name="Ruiz A."/>
            <person name="Lanza F."/>
            <person name="Haange S.B."/>
            <person name="Oberbach A."/>
            <person name="Till H."/>
            <person name="Bargiela R."/>
            <person name="Campoy C."/>
            <person name="Segura M.T."/>
            <person name="Richter M."/>
            <person name="von Bergen M."/>
            <person name="Seifert J."/>
            <person name="Suarez A."/>
        </authorList>
    </citation>
    <scope>NUCLEOTIDE SEQUENCE</scope>
</reference>
<dbReference type="SUPFAM" id="SSF56935">
    <property type="entry name" value="Porins"/>
    <property type="match status" value="1"/>
</dbReference>
<evidence type="ECO:0000256" key="1">
    <source>
        <dbReference type="SAM" id="MobiDB-lite"/>
    </source>
</evidence>
<feature type="region of interest" description="Disordered" evidence="1">
    <location>
        <begin position="84"/>
        <end position="145"/>
    </location>
</feature>
<gene>
    <name evidence="2" type="ORF">OBE_08886</name>
</gene>
<name>K1T3B4_9ZZZZ</name>
<feature type="non-terminal residue" evidence="2">
    <location>
        <position position="1"/>
    </location>
</feature>
<dbReference type="AlphaFoldDB" id="K1T3B4"/>
<proteinExistence type="predicted"/>
<sequence>ARYDGASNLGTNNKWGFFPGVSLGWHVDKEKFWSFMPENLMRLKLRASYGVNGNISGLGDYTAQGSYSVGSKYLGNAGITMGTMANQDLSHPGQRQAQGRRHCPRRQRPGHRDGRRHGAGQGEKGHRGHDRGQDHPGEGQADEPHRQAREIIFVFIKNVGKWLDKAEGTQYNAIVKVMSNGS</sequence>
<comment type="caution">
    <text evidence="2">The sequence shown here is derived from an EMBL/GenBank/DDBJ whole genome shotgun (WGS) entry which is preliminary data.</text>
</comment>
<protein>
    <submittedName>
        <fullName evidence="2">Uncharacterized protein</fullName>
    </submittedName>
</protein>